<gene>
    <name evidence="2" type="ORF">LPB072_11915</name>
    <name evidence="3" type="ORF">LPB72_10535</name>
</gene>
<evidence type="ECO:0000313" key="2">
    <source>
        <dbReference type="EMBL" id="AOW13454.1"/>
    </source>
</evidence>
<feature type="compositionally biased region" description="Basic and acidic residues" evidence="1">
    <location>
        <begin position="459"/>
        <end position="469"/>
    </location>
</feature>
<keyword evidence="4" id="KW-1185">Reference proteome</keyword>
<reference evidence="2 5" key="2">
    <citation type="submission" date="2016-10" db="EMBL/GenBank/DDBJ databases">
        <title>Hydorgenophaga sp. LPB0072 isolated from gastropod.</title>
        <authorList>
            <person name="Kim E."/>
            <person name="Yi H."/>
        </authorList>
    </citation>
    <scope>NUCLEOTIDE SEQUENCE [LARGE SCALE GENOMIC DNA]</scope>
    <source>
        <strain evidence="2 5">LPB0072</strain>
    </source>
</reference>
<dbReference type="STRING" id="1763535.LPB072_11915"/>
<dbReference type="Pfam" id="PF26363">
    <property type="entry name" value="Phospholipase-like"/>
    <property type="match status" value="1"/>
</dbReference>
<dbReference type="AlphaFoldDB" id="A0A162P691"/>
<dbReference type="Gene3D" id="3.40.50.1820">
    <property type="entry name" value="alpha/beta hydrolase"/>
    <property type="match status" value="1"/>
</dbReference>
<proteinExistence type="predicted"/>
<sequence>MTTGSQGYADLAKDSYADRAPTPVGGEPVPIGQHRYKILDHADNPRTGYQGTIYQRVDTGEIIVAHRGTEFDREALKDGLLADGGMVFNRSNLQVPDAIELTRKALHLANSQASDFNGHPPPVTVTGHSLGGTLAQVTAHHFDLKGETFNAYGAHSLGLRIPEGGNAVTNHVMAGDMVSAGSGHYGQVKVYAEPQEITGLATKGFDNTTHWSDRLRGYSPVNFATGTTPHNTLGAAISLADSHKMHHFVNTNSAGKPDHSVLNDSAAIERAQTNATAIDEYRGNVRSTRGSLTAVSRNPVETVIDSVNFIRGPLPPGEPARLEELENKRHSSAPARAGAGTLSPTSHSLLEASERHVRQVAEQHGLPWNTGLDNTAHAIAASARGQGMSDINLFRVADGQIRYGQLDGAMLKDGVLNARHAANQPMADSLERLGQLDQQQQQDQLATRHVSQSEVQQTHAHEPLMARTV</sequence>
<feature type="compositionally biased region" description="Low complexity" evidence="1">
    <location>
        <begin position="436"/>
        <end position="445"/>
    </location>
</feature>
<feature type="region of interest" description="Disordered" evidence="1">
    <location>
        <begin position="436"/>
        <end position="469"/>
    </location>
</feature>
<dbReference type="Proteomes" id="UP000185657">
    <property type="component" value="Unassembled WGS sequence"/>
</dbReference>
<evidence type="ECO:0000313" key="3">
    <source>
        <dbReference type="EMBL" id="OAD41744.1"/>
    </source>
</evidence>
<dbReference type="EMBL" id="LVWD01000013">
    <property type="protein sequence ID" value="OAD41744.1"/>
    <property type="molecule type" value="Genomic_DNA"/>
</dbReference>
<organism evidence="2 5">
    <name type="scientific">Hydrogenophaga crassostreae</name>
    <dbReference type="NCBI Taxonomy" id="1763535"/>
    <lineage>
        <taxon>Bacteria</taxon>
        <taxon>Pseudomonadati</taxon>
        <taxon>Pseudomonadota</taxon>
        <taxon>Betaproteobacteria</taxon>
        <taxon>Burkholderiales</taxon>
        <taxon>Comamonadaceae</taxon>
        <taxon>Hydrogenophaga</taxon>
    </lineage>
</organism>
<evidence type="ECO:0008006" key="6">
    <source>
        <dbReference type="Google" id="ProtNLM"/>
    </source>
</evidence>
<dbReference type="KEGG" id="hyl:LPB072_11915"/>
<dbReference type="Proteomes" id="UP000185680">
    <property type="component" value="Chromosome"/>
</dbReference>
<feature type="compositionally biased region" description="Polar residues" evidence="1">
    <location>
        <begin position="449"/>
        <end position="458"/>
    </location>
</feature>
<protein>
    <recommendedName>
        <fullName evidence="6">Fungal lipase-like domain-containing protein</fullName>
    </recommendedName>
</protein>
<dbReference type="InterPro" id="IPR029058">
    <property type="entry name" value="AB_hydrolase_fold"/>
</dbReference>
<reference evidence="3 4" key="1">
    <citation type="submission" date="2016-02" db="EMBL/GenBank/DDBJ databases">
        <title>Draft genome sequence of Hydrogenophaga sp. LPB0072.</title>
        <authorList>
            <person name="Shin S.-K."/>
            <person name="Yi H."/>
        </authorList>
    </citation>
    <scope>NUCLEOTIDE SEQUENCE [LARGE SCALE GENOMIC DNA]</scope>
    <source>
        <strain evidence="3 4">LPB0072</strain>
    </source>
</reference>
<evidence type="ECO:0000256" key="1">
    <source>
        <dbReference type="SAM" id="MobiDB-lite"/>
    </source>
</evidence>
<name>A0A162P691_9BURK</name>
<dbReference type="SUPFAM" id="SSF53474">
    <property type="entry name" value="alpha/beta-Hydrolases"/>
    <property type="match status" value="1"/>
</dbReference>
<dbReference type="EMBL" id="CP017476">
    <property type="protein sequence ID" value="AOW13454.1"/>
    <property type="molecule type" value="Genomic_DNA"/>
</dbReference>
<accession>A0A162P691</accession>
<evidence type="ECO:0000313" key="5">
    <source>
        <dbReference type="Proteomes" id="UP000185680"/>
    </source>
</evidence>
<evidence type="ECO:0000313" key="4">
    <source>
        <dbReference type="Proteomes" id="UP000185657"/>
    </source>
</evidence>